<gene>
    <name evidence="2" type="ORF">SAMN06265219_107142</name>
</gene>
<proteinExistence type="predicted"/>
<sequence>MFTFRKQSILLCLILGIMCFFQSQSQAQVAITAVPFLQINNDARSMGMAGANVAMRGARSGIHLNPAAFGKPGKIEFTSQLNLSGNGDLFGTQWLPKYWSSNLNIYSPQFIVGFNNYSIAYQYTHFDLGKHYNANPTNPEPKDSFQSYENAHTLSAAYHLSPYVSVGMGLNFIRSSLGSGTVVSSYKVKDATRISLDLGVYADYPMQHNFFQLTPSFGWSITDIGRPVKYTANVNGDPMPIIMRGGIGLDIAVMEKKYGLEVLQVSGYLSLDKIMARSEPHITQNGDTTRKAMGPIEALFNSWDSYSLYTGSETVSVPLKDQLRRHSGLEITLLEYVSLRFGRYWEHEHNGNRKYNTYGFGINLKYLSIDYSKINTDVRYHALDQTSFFQFTAKVPFDDIEHWFN</sequence>
<organism evidence="2 3">
    <name type="scientific">Gracilimonas mengyeensis</name>
    <dbReference type="NCBI Taxonomy" id="1302730"/>
    <lineage>
        <taxon>Bacteria</taxon>
        <taxon>Pseudomonadati</taxon>
        <taxon>Balneolota</taxon>
        <taxon>Balneolia</taxon>
        <taxon>Balneolales</taxon>
        <taxon>Balneolaceae</taxon>
        <taxon>Gracilimonas</taxon>
    </lineage>
</organism>
<dbReference type="AlphaFoldDB" id="A0A521D5F6"/>
<evidence type="ECO:0008006" key="4">
    <source>
        <dbReference type="Google" id="ProtNLM"/>
    </source>
</evidence>
<feature type="chain" id="PRO_5021959169" description="Long-chain fatty acid transport protein" evidence="1">
    <location>
        <begin position="28"/>
        <end position="405"/>
    </location>
</feature>
<dbReference type="Proteomes" id="UP000317557">
    <property type="component" value="Unassembled WGS sequence"/>
</dbReference>
<keyword evidence="1" id="KW-0732">Signal</keyword>
<feature type="signal peptide" evidence="1">
    <location>
        <begin position="1"/>
        <end position="27"/>
    </location>
</feature>
<evidence type="ECO:0000256" key="1">
    <source>
        <dbReference type="SAM" id="SignalP"/>
    </source>
</evidence>
<reference evidence="2 3" key="1">
    <citation type="submission" date="2017-05" db="EMBL/GenBank/DDBJ databases">
        <authorList>
            <person name="Varghese N."/>
            <person name="Submissions S."/>
        </authorList>
    </citation>
    <scope>NUCLEOTIDE SEQUENCE [LARGE SCALE GENOMIC DNA]</scope>
    <source>
        <strain evidence="2 3">DSM 21985</strain>
    </source>
</reference>
<protein>
    <recommendedName>
        <fullName evidence="4">Long-chain fatty acid transport protein</fullName>
    </recommendedName>
</protein>
<dbReference type="Gene3D" id="2.40.160.60">
    <property type="entry name" value="Outer membrane protein transport protein (OMPP1/FadL/TodX)"/>
    <property type="match status" value="1"/>
</dbReference>
<evidence type="ECO:0000313" key="2">
    <source>
        <dbReference type="EMBL" id="SMO66936.1"/>
    </source>
</evidence>
<accession>A0A521D5F6</accession>
<dbReference type="SUPFAM" id="SSF56935">
    <property type="entry name" value="Porins"/>
    <property type="match status" value="1"/>
</dbReference>
<evidence type="ECO:0000313" key="3">
    <source>
        <dbReference type="Proteomes" id="UP000317557"/>
    </source>
</evidence>
<keyword evidence="3" id="KW-1185">Reference proteome</keyword>
<dbReference type="NCBIfam" id="NF033709">
    <property type="entry name" value="PorV_fam"/>
    <property type="match status" value="1"/>
</dbReference>
<dbReference type="EMBL" id="FXTP01000007">
    <property type="protein sequence ID" value="SMO66936.1"/>
    <property type="molecule type" value="Genomic_DNA"/>
</dbReference>
<name>A0A521D5F6_9BACT</name>